<feature type="chain" id="PRO_5045579884" evidence="3">
    <location>
        <begin position="20"/>
        <end position="271"/>
    </location>
</feature>
<keyword evidence="3" id="KW-0732">Signal</keyword>
<feature type="signal peptide" evidence="3">
    <location>
        <begin position="1"/>
        <end position="19"/>
    </location>
</feature>
<dbReference type="PROSITE" id="PS51677">
    <property type="entry name" value="NODB"/>
    <property type="match status" value="1"/>
</dbReference>
<keyword evidence="6" id="KW-1185">Reference proteome</keyword>
<evidence type="ECO:0000259" key="4">
    <source>
        <dbReference type="PROSITE" id="PS51677"/>
    </source>
</evidence>
<feature type="domain" description="NodB homology" evidence="4">
    <location>
        <begin position="79"/>
        <end position="259"/>
    </location>
</feature>
<dbReference type="PANTHER" id="PTHR10587:SF133">
    <property type="entry name" value="CHITIN DEACETYLASE 1-RELATED"/>
    <property type="match status" value="1"/>
</dbReference>
<organism evidence="5 6">
    <name type="scientific">Laceyella sediminis</name>
    <dbReference type="NCBI Taxonomy" id="573074"/>
    <lineage>
        <taxon>Bacteria</taxon>
        <taxon>Bacillati</taxon>
        <taxon>Bacillota</taxon>
        <taxon>Bacilli</taxon>
        <taxon>Bacillales</taxon>
        <taxon>Thermoactinomycetaceae</taxon>
        <taxon>Laceyella</taxon>
    </lineage>
</organism>
<dbReference type="InterPro" id="IPR002509">
    <property type="entry name" value="NODB_dom"/>
</dbReference>
<dbReference type="EMBL" id="PVTZ01000015">
    <property type="protein sequence ID" value="PRZ12262.1"/>
    <property type="molecule type" value="Genomic_DNA"/>
</dbReference>
<proteinExistence type="predicted"/>
<keyword evidence="1" id="KW-0479">Metal-binding</keyword>
<evidence type="ECO:0000256" key="2">
    <source>
        <dbReference type="ARBA" id="ARBA00022801"/>
    </source>
</evidence>
<name>A0ABX5EKG3_9BACL</name>
<evidence type="ECO:0000256" key="3">
    <source>
        <dbReference type="SAM" id="SignalP"/>
    </source>
</evidence>
<reference evidence="5 6" key="1">
    <citation type="submission" date="2018-03" db="EMBL/GenBank/DDBJ databases">
        <title>Genomic Encyclopedia of Archaeal and Bacterial Type Strains, Phase II (KMG-II): from individual species to whole genera.</title>
        <authorList>
            <person name="Goeker M."/>
        </authorList>
    </citation>
    <scope>NUCLEOTIDE SEQUENCE [LARGE SCALE GENOMIC DNA]</scope>
    <source>
        <strain evidence="5 6">RHA1</strain>
    </source>
</reference>
<dbReference type="PROSITE" id="PS51257">
    <property type="entry name" value="PROKAR_LIPOPROTEIN"/>
    <property type="match status" value="1"/>
</dbReference>
<dbReference type="Pfam" id="PF01522">
    <property type="entry name" value="Polysacc_deac_1"/>
    <property type="match status" value="1"/>
</dbReference>
<dbReference type="InterPro" id="IPR050248">
    <property type="entry name" value="Polysacc_deacetylase_ArnD"/>
</dbReference>
<evidence type="ECO:0000313" key="5">
    <source>
        <dbReference type="EMBL" id="PRZ12262.1"/>
    </source>
</evidence>
<keyword evidence="2" id="KW-0378">Hydrolase</keyword>
<evidence type="ECO:0000313" key="6">
    <source>
        <dbReference type="Proteomes" id="UP000238836"/>
    </source>
</evidence>
<dbReference type="InterPro" id="IPR011330">
    <property type="entry name" value="Glyco_hydro/deAcase_b/a-brl"/>
</dbReference>
<comment type="caution">
    <text evidence="5">The sequence shown here is derived from an EMBL/GenBank/DDBJ whole genome shotgun (WGS) entry which is preliminary data.</text>
</comment>
<dbReference type="Proteomes" id="UP000238836">
    <property type="component" value="Unassembled WGS sequence"/>
</dbReference>
<sequence>MQKKIYGLLAATLMSSALLSGCFNQQSAEPGWQADHSHLTKLSPMPKRIKLPPELTALQKTVIKSESKHMHYHGPRGLKWVALTFDDGPSDRYTNQILDILKQNGIRATFFVLGQQAKAHPNMLKRIYDEGHVIGSHTWRHPYLPSLTDQQLVQEMSRTNATVKQIIGKDLRLMRPPYGAVKGKIKHLEQMGYEMIQWDVDTLDWKKGRTPEDIVQTVKNHALPGSIILQHDAGGPRDATVASLPRIIKHLRQQGYEFVTIDQLLQVPAYK</sequence>
<protein>
    <submittedName>
        <fullName evidence="5">Peptidoglycan/xylan/chitin deacetylase (PgdA/CDA1 family)</fullName>
    </submittedName>
</protein>
<dbReference type="SUPFAM" id="SSF88713">
    <property type="entry name" value="Glycoside hydrolase/deacetylase"/>
    <property type="match status" value="1"/>
</dbReference>
<dbReference type="PANTHER" id="PTHR10587">
    <property type="entry name" value="GLYCOSYL TRANSFERASE-RELATED"/>
    <property type="match status" value="1"/>
</dbReference>
<evidence type="ECO:0000256" key="1">
    <source>
        <dbReference type="ARBA" id="ARBA00022723"/>
    </source>
</evidence>
<dbReference type="RefSeq" id="WP_245888383.1">
    <property type="nucleotide sequence ID" value="NZ_PVTZ01000015.1"/>
</dbReference>
<gene>
    <name evidence="5" type="ORF">CLV36_11527</name>
</gene>
<accession>A0ABX5EKG3</accession>
<dbReference type="Gene3D" id="3.20.20.370">
    <property type="entry name" value="Glycoside hydrolase/deacetylase"/>
    <property type="match status" value="1"/>
</dbReference>
<dbReference type="CDD" id="cd10917">
    <property type="entry name" value="CE4_NodB_like_6s_7s"/>
    <property type="match status" value="1"/>
</dbReference>